<dbReference type="AlphaFoldDB" id="A0A6L5YU54"/>
<keyword evidence="1" id="KW-0472">Membrane</keyword>
<protein>
    <submittedName>
        <fullName evidence="3">Diguanylate cyclase</fullName>
    </submittedName>
</protein>
<keyword evidence="4" id="KW-1185">Reference proteome</keyword>
<dbReference type="SUPFAM" id="SSF55781">
    <property type="entry name" value="GAF domain-like"/>
    <property type="match status" value="1"/>
</dbReference>
<accession>A0A6L5YU54</accession>
<dbReference type="SMART" id="SM00267">
    <property type="entry name" value="GGDEF"/>
    <property type="match status" value="1"/>
</dbReference>
<dbReference type="InterPro" id="IPR029016">
    <property type="entry name" value="GAF-like_dom_sf"/>
</dbReference>
<comment type="caution">
    <text evidence="3">The sequence shown here is derived from an EMBL/GenBank/DDBJ whole genome shotgun (WGS) entry which is preliminary data.</text>
</comment>
<evidence type="ECO:0000313" key="4">
    <source>
        <dbReference type="Proteomes" id="UP000474024"/>
    </source>
</evidence>
<dbReference type="InterPro" id="IPR043128">
    <property type="entry name" value="Rev_trsase/Diguanyl_cyclase"/>
</dbReference>
<dbReference type="GO" id="GO:1902201">
    <property type="term" value="P:negative regulation of bacterial-type flagellum-dependent cell motility"/>
    <property type="evidence" value="ECO:0007669"/>
    <property type="project" value="TreeGrafter"/>
</dbReference>
<dbReference type="SUPFAM" id="SSF55073">
    <property type="entry name" value="Nucleotide cyclase"/>
    <property type="match status" value="1"/>
</dbReference>
<dbReference type="InterPro" id="IPR029787">
    <property type="entry name" value="Nucleotide_cyclase"/>
</dbReference>
<reference evidence="3 4" key="1">
    <citation type="submission" date="2019-08" db="EMBL/GenBank/DDBJ databases">
        <title>In-depth cultivation of the pig gut microbiome towards novel bacterial diversity and tailored functional studies.</title>
        <authorList>
            <person name="Wylensek D."/>
            <person name="Hitch T.C.A."/>
            <person name="Clavel T."/>
        </authorList>
    </citation>
    <scope>NUCLEOTIDE SEQUENCE [LARGE SCALE GENOMIC DNA]</scope>
    <source>
        <strain evidence="3 4">MUC/MUC-530-WT-4D</strain>
    </source>
</reference>
<keyword evidence="1" id="KW-0812">Transmembrane</keyword>
<dbReference type="Gene3D" id="3.30.450.40">
    <property type="match status" value="1"/>
</dbReference>
<dbReference type="RefSeq" id="WP_154431040.1">
    <property type="nucleotide sequence ID" value="NZ_VUNI01000042.1"/>
</dbReference>
<evidence type="ECO:0000256" key="1">
    <source>
        <dbReference type="SAM" id="Phobius"/>
    </source>
</evidence>
<proteinExistence type="predicted"/>
<dbReference type="Proteomes" id="UP000474024">
    <property type="component" value="Unassembled WGS sequence"/>
</dbReference>
<dbReference type="PROSITE" id="PS50887">
    <property type="entry name" value="GGDEF"/>
    <property type="match status" value="1"/>
</dbReference>
<dbReference type="CDD" id="cd01949">
    <property type="entry name" value="GGDEF"/>
    <property type="match status" value="1"/>
</dbReference>
<dbReference type="PANTHER" id="PTHR45138">
    <property type="entry name" value="REGULATORY COMPONENTS OF SENSORY TRANSDUCTION SYSTEM"/>
    <property type="match status" value="1"/>
</dbReference>
<dbReference type="InterPro" id="IPR000160">
    <property type="entry name" value="GGDEF_dom"/>
</dbReference>
<dbReference type="Pfam" id="PF00990">
    <property type="entry name" value="GGDEF"/>
    <property type="match status" value="1"/>
</dbReference>
<evidence type="ECO:0000313" key="3">
    <source>
        <dbReference type="EMBL" id="MST76083.1"/>
    </source>
</evidence>
<organism evidence="3 4">
    <name type="scientific">Roseburia porci</name>
    <dbReference type="NCBI Taxonomy" id="2605790"/>
    <lineage>
        <taxon>Bacteria</taxon>
        <taxon>Bacillati</taxon>
        <taxon>Bacillota</taxon>
        <taxon>Clostridia</taxon>
        <taxon>Lachnospirales</taxon>
        <taxon>Lachnospiraceae</taxon>
        <taxon>Roseburia</taxon>
    </lineage>
</organism>
<feature type="domain" description="GGDEF" evidence="2">
    <location>
        <begin position="518"/>
        <end position="645"/>
    </location>
</feature>
<dbReference type="InterPro" id="IPR050469">
    <property type="entry name" value="Diguanylate_Cyclase"/>
</dbReference>
<dbReference type="Gene3D" id="3.30.450.20">
    <property type="entry name" value="PAS domain"/>
    <property type="match status" value="1"/>
</dbReference>
<feature type="transmembrane region" description="Helical" evidence="1">
    <location>
        <begin position="283"/>
        <end position="301"/>
    </location>
</feature>
<feature type="transmembrane region" description="Helical" evidence="1">
    <location>
        <begin position="12"/>
        <end position="32"/>
    </location>
</feature>
<dbReference type="GO" id="GO:0052621">
    <property type="term" value="F:diguanylate cyclase activity"/>
    <property type="evidence" value="ECO:0007669"/>
    <property type="project" value="TreeGrafter"/>
</dbReference>
<dbReference type="PANTHER" id="PTHR45138:SF9">
    <property type="entry name" value="DIGUANYLATE CYCLASE DGCM-RELATED"/>
    <property type="match status" value="1"/>
</dbReference>
<name>A0A6L5YU54_9FIRM</name>
<dbReference type="GO" id="GO:0005886">
    <property type="term" value="C:plasma membrane"/>
    <property type="evidence" value="ECO:0007669"/>
    <property type="project" value="TreeGrafter"/>
</dbReference>
<keyword evidence="1" id="KW-1133">Transmembrane helix</keyword>
<dbReference type="EMBL" id="VUNI01000042">
    <property type="protein sequence ID" value="MST76083.1"/>
    <property type="molecule type" value="Genomic_DNA"/>
</dbReference>
<evidence type="ECO:0000259" key="2">
    <source>
        <dbReference type="PROSITE" id="PS50887"/>
    </source>
</evidence>
<sequence>MKKLSRIIIQLLPVWIVIIVTVIVAVTGYSNIMEWEEDQCWLVLQNAADDVNEQIQIRLEDNGNFLKMTAGSILDGGALQDDQKLASKLKEVQDTTIFTRIDVLYPDGSALATDGTRVQTELPFDEIAARGDHMSRRRTDPKTGTDVVGYAVPIEDEDGIHAVLIGIMDCKQLSELFQVKVYDEDTTVCIVDQRDGSFVMDNWHEKLGNIEDMKNRKLLKGYENVDVEKEIMNSQTGRVAFESEVNNEDSYMYYAPSENFPWEVLVIQQENVVFASLHMMRRAMLRIGGIGLLMLIGYLLISIHKTNQLLSNQKQTEHQLQISMTLNACVKELSTYSDIDKAIDNLLHIVNGYFDGDRTYLFENDYEKQITRNTYEYAADGVTKEIDNLQNVPLSYIQFWIDMFQKQGTFYISDRDKEVKPGSGTYEALEAQNIRSLIAVPLMEKGKIKGFLGVDNPGKNYNDLSLLTSIEFYISDSLYRKDEQEKLKRMSFCDEPTGIYNRNKFEEVLQHYKENLIRDVGVAYFDLNGLKETNDHYGHKAGDRLIKKVTECIDSVFPKQVYRVGGDEFVVIQSGIQEKEFYELVQKTSGLLGRGQASTACGALWSEDSKNIEGQIHDAEKIMYEDKRKYHEAKRLRQLQNARNK</sequence>
<dbReference type="Gene3D" id="3.30.70.270">
    <property type="match status" value="1"/>
</dbReference>
<gene>
    <name evidence="3" type="ORF">FYJ75_14035</name>
</gene>
<dbReference type="NCBIfam" id="TIGR00254">
    <property type="entry name" value="GGDEF"/>
    <property type="match status" value="1"/>
</dbReference>
<dbReference type="GO" id="GO:0043709">
    <property type="term" value="P:cell adhesion involved in single-species biofilm formation"/>
    <property type="evidence" value="ECO:0007669"/>
    <property type="project" value="TreeGrafter"/>
</dbReference>